<dbReference type="Proteomes" id="UP000466442">
    <property type="component" value="Linkage Group LG16"/>
</dbReference>
<protein>
    <submittedName>
        <fullName evidence="1">Uncharacterized protein</fullName>
    </submittedName>
</protein>
<evidence type="ECO:0000313" key="1">
    <source>
        <dbReference type="EMBL" id="KAF6198358.1"/>
    </source>
</evidence>
<dbReference type="EMBL" id="WIXP02000016">
    <property type="protein sequence ID" value="KAF6198358.1"/>
    <property type="molecule type" value="Genomic_DNA"/>
</dbReference>
<organism evidence="1 2">
    <name type="scientific">Apolygus lucorum</name>
    <name type="common">Small green plant bug</name>
    <name type="synonym">Lygocoris lucorum</name>
    <dbReference type="NCBI Taxonomy" id="248454"/>
    <lineage>
        <taxon>Eukaryota</taxon>
        <taxon>Metazoa</taxon>
        <taxon>Ecdysozoa</taxon>
        <taxon>Arthropoda</taxon>
        <taxon>Hexapoda</taxon>
        <taxon>Insecta</taxon>
        <taxon>Pterygota</taxon>
        <taxon>Neoptera</taxon>
        <taxon>Paraneoptera</taxon>
        <taxon>Hemiptera</taxon>
        <taxon>Heteroptera</taxon>
        <taxon>Panheteroptera</taxon>
        <taxon>Cimicomorpha</taxon>
        <taxon>Miridae</taxon>
        <taxon>Mirini</taxon>
        <taxon>Apolygus</taxon>
    </lineage>
</organism>
<sequence length="61" mass="6947">LFLVFILPNFEVVGLETSSFASKRQEKSALFLPFVHKILSIVHRSPHNSSTSETNISRILY</sequence>
<name>A0A8S9WQF6_APOLU</name>
<gene>
    <name evidence="1" type="ORF">GE061_008106</name>
</gene>
<accession>A0A8S9WQF6</accession>
<keyword evidence="2" id="KW-1185">Reference proteome</keyword>
<reference evidence="1" key="1">
    <citation type="journal article" date="2021" name="Mol. Ecol. Resour.">
        <title>Apolygus lucorum genome provides insights into omnivorousness and mesophyll feeding.</title>
        <authorList>
            <person name="Liu Y."/>
            <person name="Liu H."/>
            <person name="Wang H."/>
            <person name="Huang T."/>
            <person name="Liu B."/>
            <person name="Yang B."/>
            <person name="Yin L."/>
            <person name="Li B."/>
            <person name="Zhang Y."/>
            <person name="Zhang S."/>
            <person name="Jiang F."/>
            <person name="Zhang X."/>
            <person name="Ren Y."/>
            <person name="Wang B."/>
            <person name="Wang S."/>
            <person name="Lu Y."/>
            <person name="Wu K."/>
            <person name="Fan W."/>
            <person name="Wang G."/>
        </authorList>
    </citation>
    <scope>NUCLEOTIDE SEQUENCE</scope>
    <source>
        <strain evidence="1">12Hb</strain>
    </source>
</reference>
<comment type="caution">
    <text evidence="1">The sequence shown here is derived from an EMBL/GenBank/DDBJ whole genome shotgun (WGS) entry which is preliminary data.</text>
</comment>
<dbReference type="AlphaFoldDB" id="A0A8S9WQF6"/>
<evidence type="ECO:0000313" key="2">
    <source>
        <dbReference type="Proteomes" id="UP000466442"/>
    </source>
</evidence>
<proteinExistence type="predicted"/>
<feature type="non-terminal residue" evidence="1">
    <location>
        <position position="1"/>
    </location>
</feature>